<dbReference type="AlphaFoldDB" id="A0A8S4A6T7"/>
<gene>
    <name evidence="3" type="ORF">MMEN_LOCUS69</name>
</gene>
<proteinExistence type="predicted"/>
<evidence type="ECO:0000256" key="2">
    <source>
        <dbReference type="SAM" id="MobiDB-lite"/>
    </source>
</evidence>
<evidence type="ECO:0000313" key="3">
    <source>
        <dbReference type="EMBL" id="CAG5849308.1"/>
    </source>
</evidence>
<dbReference type="Pfam" id="PF00058">
    <property type="entry name" value="Ldl_recept_b"/>
    <property type="match status" value="1"/>
</dbReference>
<dbReference type="PANTHER" id="PTHR46513:SF44">
    <property type="entry name" value="LDL RECEPTOR RELATED PROTEIN 4"/>
    <property type="match status" value="1"/>
</dbReference>
<keyword evidence="4" id="KW-1185">Reference proteome</keyword>
<reference evidence="3" key="1">
    <citation type="submission" date="2021-05" db="EMBL/GenBank/DDBJ databases">
        <authorList>
            <person name="Tigano A."/>
        </authorList>
    </citation>
    <scope>NUCLEOTIDE SEQUENCE</scope>
</reference>
<organism evidence="3 4">
    <name type="scientific">Menidia menidia</name>
    <name type="common">Atlantic silverside</name>
    <dbReference type="NCBI Taxonomy" id="238744"/>
    <lineage>
        <taxon>Eukaryota</taxon>
        <taxon>Metazoa</taxon>
        <taxon>Chordata</taxon>
        <taxon>Craniata</taxon>
        <taxon>Vertebrata</taxon>
        <taxon>Euteleostomi</taxon>
        <taxon>Actinopterygii</taxon>
        <taxon>Neopterygii</taxon>
        <taxon>Teleostei</taxon>
        <taxon>Neoteleostei</taxon>
        <taxon>Acanthomorphata</taxon>
        <taxon>Ovalentaria</taxon>
        <taxon>Atherinomorphae</taxon>
        <taxon>Atheriniformes</taxon>
        <taxon>Atherinopsidae</taxon>
        <taxon>Menidiinae</taxon>
        <taxon>Menidia</taxon>
    </lineage>
</organism>
<evidence type="ECO:0000256" key="1">
    <source>
        <dbReference type="PROSITE-ProRule" id="PRU00461"/>
    </source>
</evidence>
<feature type="repeat" description="LDL-receptor class B" evidence="1">
    <location>
        <begin position="51"/>
        <end position="74"/>
    </location>
</feature>
<name>A0A8S4A6T7_9TELE</name>
<dbReference type="InterPro" id="IPR050778">
    <property type="entry name" value="Cueball_EGF_LRP_Nidogen"/>
</dbReference>
<accession>A0A8S4A6T7</accession>
<dbReference type="Proteomes" id="UP000677803">
    <property type="component" value="Unassembled WGS sequence"/>
</dbReference>
<dbReference type="PROSITE" id="PS51120">
    <property type="entry name" value="LDLRB"/>
    <property type="match status" value="1"/>
</dbReference>
<dbReference type="InterPro" id="IPR000033">
    <property type="entry name" value="LDLR_classB_rpt"/>
</dbReference>
<sequence length="164" mass="17806">MDIRMVSLDIPYFADVVLAGNSSMKNTIAIGADPKEGLMTTDWLAVDAVGRKIYWTDTGTNRIEVANLDGSMRKSSRPAKPGLPADMDQILVDNLWHQKRNLLVRILKSYFGGKTFLLSHILPPSSVSGYVPTAPPKETSSTPAHNKVPKVPTNGPGRGHAVVK</sequence>
<protein>
    <submittedName>
        <fullName evidence="3">(Atlantic silverside) hypothetical protein</fullName>
    </submittedName>
</protein>
<dbReference type="EMBL" id="CAJRST010000001">
    <property type="protein sequence ID" value="CAG5849308.1"/>
    <property type="molecule type" value="Genomic_DNA"/>
</dbReference>
<dbReference type="PANTHER" id="PTHR46513">
    <property type="entry name" value="VITELLOGENIN RECEPTOR-LIKE PROTEIN-RELATED-RELATED"/>
    <property type="match status" value="1"/>
</dbReference>
<feature type="region of interest" description="Disordered" evidence="2">
    <location>
        <begin position="132"/>
        <end position="164"/>
    </location>
</feature>
<evidence type="ECO:0000313" key="4">
    <source>
        <dbReference type="Proteomes" id="UP000677803"/>
    </source>
</evidence>
<comment type="caution">
    <text evidence="3">The sequence shown here is derived from an EMBL/GenBank/DDBJ whole genome shotgun (WGS) entry which is preliminary data.</text>
</comment>
<dbReference type="SMART" id="SM00135">
    <property type="entry name" value="LY"/>
    <property type="match status" value="1"/>
</dbReference>
<dbReference type="InterPro" id="IPR011042">
    <property type="entry name" value="6-blade_b-propeller_TolB-like"/>
</dbReference>
<dbReference type="Gene3D" id="2.120.10.30">
    <property type="entry name" value="TolB, C-terminal domain"/>
    <property type="match status" value="1"/>
</dbReference>
<dbReference type="SUPFAM" id="SSF63825">
    <property type="entry name" value="YWTD domain"/>
    <property type="match status" value="1"/>
</dbReference>